<sequence>MRTWREAWQDALYGPGGFYRRGEGPAGHFTTSTHGPLGVVLAEVVARLAEEAGVCRVVDVACGRGELLGHLHEQRPDLELLGVDVVDRPAQLAADIDWLRSPGGPDLPDELRDLDALVLAHEWLDVVPCTVAQVDDHGTLREVLVDDDGHEQLGDEVTGADRNWADAWWPAATPGDRVEVGRQRDDAWRNLLSRNRTGVTIAADYGHTKVSRPAHGTLTAYRQGMVTDPRPDGTTDLTAHVAMDSLGADEVVTQRELVHRLGLAAATPDHARATTDPLGYVADFSRASTLHALTDGRGLGGFHWAINRH</sequence>
<dbReference type="AlphaFoldDB" id="A0A2T0UN50"/>
<accession>A0A2T0UN50</accession>
<keyword evidence="2 3" id="KW-0808">Transferase</keyword>
<evidence type="ECO:0000313" key="3">
    <source>
        <dbReference type="EMBL" id="PRY59298.1"/>
    </source>
</evidence>
<name>A0A2T0UN50_9MICO</name>
<keyword evidence="1 3" id="KW-0489">Methyltransferase</keyword>
<evidence type="ECO:0000256" key="2">
    <source>
        <dbReference type="ARBA" id="ARBA00022679"/>
    </source>
</evidence>
<comment type="caution">
    <text evidence="3">The sequence shown here is derived from an EMBL/GenBank/DDBJ whole genome shotgun (WGS) entry which is preliminary data.</text>
</comment>
<dbReference type="EMBL" id="PVTI01000010">
    <property type="protein sequence ID" value="PRY59298.1"/>
    <property type="molecule type" value="Genomic_DNA"/>
</dbReference>
<evidence type="ECO:0000256" key="1">
    <source>
        <dbReference type="ARBA" id="ARBA00022603"/>
    </source>
</evidence>
<dbReference type="Gene3D" id="3.40.50.12710">
    <property type="match status" value="1"/>
</dbReference>
<organism evidence="3 4">
    <name type="scientific">Knoellia remsis</name>
    <dbReference type="NCBI Taxonomy" id="407159"/>
    <lineage>
        <taxon>Bacteria</taxon>
        <taxon>Bacillati</taxon>
        <taxon>Actinomycetota</taxon>
        <taxon>Actinomycetes</taxon>
        <taxon>Micrococcales</taxon>
        <taxon>Intrasporangiaceae</taxon>
        <taxon>Knoellia</taxon>
    </lineage>
</organism>
<protein>
    <submittedName>
        <fullName evidence="3">SAM-dependent MidA family methyltransferase</fullName>
    </submittedName>
</protein>
<keyword evidence="4" id="KW-1185">Reference proteome</keyword>
<dbReference type="GO" id="GO:0032259">
    <property type="term" value="P:methylation"/>
    <property type="evidence" value="ECO:0007669"/>
    <property type="project" value="UniProtKB-KW"/>
</dbReference>
<gene>
    <name evidence="3" type="ORF">BCF74_11035</name>
</gene>
<dbReference type="InterPro" id="IPR003788">
    <property type="entry name" value="NDUFAF7"/>
</dbReference>
<proteinExistence type="predicted"/>
<dbReference type="Proteomes" id="UP000237822">
    <property type="component" value="Unassembled WGS sequence"/>
</dbReference>
<reference evidence="3 4" key="1">
    <citation type="submission" date="2018-03" db="EMBL/GenBank/DDBJ databases">
        <title>Genomic Encyclopedia of Archaeal and Bacterial Type Strains, Phase II (KMG-II): from individual species to whole genera.</title>
        <authorList>
            <person name="Goeker M."/>
        </authorList>
    </citation>
    <scope>NUCLEOTIDE SEQUENCE [LARGE SCALE GENOMIC DNA]</scope>
    <source>
        <strain evidence="3 4">ATCC BAA-1496</strain>
    </source>
</reference>
<evidence type="ECO:0000313" key="4">
    <source>
        <dbReference type="Proteomes" id="UP000237822"/>
    </source>
</evidence>
<dbReference type="InterPro" id="IPR038375">
    <property type="entry name" value="NDUFAF7_sf"/>
</dbReference>
<dbReference type="GO" id="GO:0008168">
    <property type="term" value="F:methyltransferase activity"/>
    <property type="evidence" value="ECO:0007669"/>
    <property type="project" value="UniProtKB-KW"/>
</dbReference>
<dbReference type="InterPro" id="IPR029063">
    <property type="entry name" value="SAM-dependent_MTases_sf"/>
</dbReference>
<dbReference type="SUPFAM" id="SSF53335">
    <property type="entry name" value="S-adenosyl-L-methionine-dependent methyltransferases"/>
    <property type="match status" value="1"/>
</dbReference>
<dbReference type="Pfam" id="PF02636">
    <property type="entry name" value="Methyltransf_28"/>
    <property type="match status" value="1"/>
</dbReference>